<evidence type="ECO:0000256" key="3">
    <source>
        <dbReference type="ARBA" id="ARBA00022840"/>
    </source>
</evidence>
<name>A0ABU7DKV5_9TELE</name>
<keyword evidence="8" id="KW-1185">Reference proteome</keyword>
<dbReference type="Pfam" id="PF00005">
    <property type="entry name" value="ABC_tran"/>
    <property type="match status" value="1"/>
</dbReference>
<gene>
    <name evidence="7" type="primary">ABCC4_4</name>
    <name evidence="7" type="ORF">CHARACLAT_023059</name>
</gene>
<comment type="caution">
    <text evidence="7">The sequence shown here is derived from an EMBL/GenBank/DDBJ whole genome shotgun (WGS) entry which is preliminary data.</text>
</comment>
<dbReference type="Proteomes" id="UP001352852">
    <property type="component" value="Unassembled WGS sequence"/>
</dbReference>
<dbReference type="InterPro" id="IPR003439">
    <property type="entry name" value="ABC_transporter-like_ATP-bd"/>
</dbReference>
<evidence type="ECO:0000256" key="1">
    <source>
        <dbReference type="ARBA" id="ARBA00022692"/>
    </source>
</evidence>
<proteinExistence type="predicted"/>
<dbReference type="PANTHER" id="PTHR24223">
    <property type="entry name" value="ATP-BINDING CASSETTE SUB-FAMILY C"/>
    <property type="match status" value="1"/>
</dbReference>
<dbReference type="Gene3D" id="3.40.50.300">
    <property type="entry name" value="P-loop containing nucleotide triphosphate hydrolases"/>
    <property type="match status" value="1"/>
</dbReference>
<dbReference type="SUPFAM" id="SSF52540">
    <property type="entry name" value="P-loop containing nucleoside triphosphate hydrolases"/>
    <property type="match status" value="1"/>
</dbReference>
<feature type="domain" description="ABC transporter" evidence="6">
    <location>
        <begin position="105"/>
        <end position="169"/>
    </location>
</feature>
<evidence type="ECO:0000256" key="4">
    <source>
        <dbReference type="ARBA" id="ARBA00022989"/>
    </source>
</evidence>
<dbReference type="Gene3D" id="1.20.1560.10">
    <property type="entry name" value="ABC transporter type 1, transmembrane domain"/>
    <property type="match status" value="1"/>
</dbReference>
<keyword evidence="1" id="KW-0812">Transmembrane</keyword>
<dbReference type="InterPro" id="IPR036640">
    <property type="entry name" value="ABC1_TM_sf"/>
</dbReference>
<evidence type="ECO:0000259" key="6">
    <source>
        <dbReference type="Pfam" id="PF00005"/>
    </source>
</evidence>
<keyword evidence="3" id="KW-0067">ATP-binding</keyword>
<evidence type="ECO:0000256" key="5">
    <source>
        <dbReference type="ARBA" id="ARBA00023136"/>
    </source>
</evidence>
<keyword evidence="4" id="KW-1133">Transmembrane helix</keyword>
<dbReference type="InterPro" id="IPR050173">
    <property type="entry name" value="ABC_transporter_C-like"/>
</dbReference>
<organism evidence="7 8">
    <name type="scientific">Characodon lateralis</name>
    <dbReference type="NCBI Taxonomy" id="208331"/>
    <lineage>
        <taxon>Eukaryota</taxon>
        <taxon>Metazoa</taxon>
        <taxon>Chordata</taxon>
        <taxon>Craniata</taxon>
        <taxon>Vertebrata</taxon>
        <taxon>Euteleostomi</taxon>
        <taxon>Actinopterygii</taxon>
        <taxon>Neopterygii</taxon>
        <taxon>Teleostei</taxon>
        <taxon>Neoteleostei</taxon>
        <taxon>Acanthomorphata</taxon>
        <taxon>Ovalentaria</taxon>
        <taxon>Atherinomorphae</taxon>
        <taxon>Cyprinodontiformes</taxon>
        <taxon>Goodeidae</taxon>
        <taxon>Characodon</taxon>
    </lineage>
</organism>
<keyword evidence="5" id="KW-0472">Membrane</keyword>
<reference evidence="7 8" key="1">
    <citation type="submission" date="2021-06" db="EMBL/GenBank/DDBJ databases">
        <authorList>
            <person name="Palmer J.M."/>
        </authorList>
    </citation>
    <scope>NUCLEOTIDE SEQUENCE [LARGE SCALE GENOMIC DNA]</scope>
    <source>
        <strain evidence="7 8">CL_MEX2019</strain>
        <tissue evidence="7">Muscle</tissue>
    </source>
</reference>
<accession>A0ABU7DKV5</accession>
<protein>
    <submittedName>
        <fullName evidence="7">Multidrug resistance-associated protein 4</fullName>
    </submittedName>
</protein>
<dbReference type="PANTHER" id="PTHR24223:SF357">
    <property type="entry name" value="ATP-BINDING CASSETTE SUB-FAMILY C MEMBER 4"/>
    <property type="match status" value="1"/>
</dbReference>
<evidence type="ECO:0000313" key="7">
    <source>
        <dbReference type="EMBL" id="MED6275105.1"/>
    </source>
</evidence>
<evidence type="ECO:0000313" key="8">
    <source>
        <dbReference type="Proteomes" id="UP001352852"/>
    </source>
</evidence>
<sequence>MCSIFVTITTFGCLLLRDQLDAGSVGLALSYAVTLMGMFQWGVRQSAEVENMMTSVERMVEYTELESEAPWETQKRPPSDWPSKGLVTFDHVSFSYSDDSPKVLHSLQAMFRPKEKVGIVGRTGAGKSSLVSALFRLAEPEGKIYIDGVVTSEIGLHDLRQKMSIIPQVNKN</sequence>
<keyword evidence="2" id="KW-0547">Nucleotide-binding</keyword>
<dbReference type="EMBL" id="JAHUTJ010026996">
    <property type="protein sequence ID" value="MED6275105.1"/>
    <property type="molecule type" value="Genomic_DNA"/>
</dbReference>
<evidence type="ECO:0000256" key="2">
    <source>
        <dbReference type="ARBA" id="ARBA00022741"/>
    </source>
</evidence>
<dbReference type="InterPro" id="IPR027417">
    <property type="entry name" value="P-loop_NTPase"/>
</dbReference>